<evidence type="ECO:0000256" key="1">
    <source>
        <dbReference type="SAM" id="MobiDB-lite"/>
    </source>
</evidence>
<dbReference type="KEGG" id="kcm:ABWK59_29930"/>
<dbReference type="NCBIfam" id="NF042914">
    <property type="entry name" value="SAV915_dom"/>
    <property type="match status" value="1"/>
</dbReference>
<feature type="compositionally biased region" description="Low complexity" evidence="1">
    <location>
        <begin position="93"/>
        <end position="110"/>
    </location>
</feature>
<feature type="region of interest" description="Disordered" evidence="1">
    <location>
        <begin position="93"/>
        <end position="126"/>
    </location>
</feature>
<organism evidence="2">
    <name type="scientific">Kitasatospora camelliae</name>
    <dbReference type="NCBI Taxonomy" id="3156397"/>
    <lineage>
        <taxon>Bacteria</taxon>
        <taxon>Bacillati</taxon>
        <taxon>Actinomycetota</taxon>
        <taxon>Actinomycetes</taxon>
        <taxon>Kitasatosporales</taxon>
        <taxon>Streptomycetaceae</taxon>
        <taxon>Kitasatospora</taxon>
    </lineage>
</organism>
<dbReference type="AlphaFoldDB" id="A0AAU8K2B2"/>
<gene>
    <name evidence="2" type="ORF">ABWK59_29930</name>
</gene>
<reference evidence="2" key="1">
    <citation type="submission" date="2024-06" db="EMBL/GenBank/DDBJ databases">
        <title>The genome sequences of Kitasatospora sp. strain HUAS MG31.</title>
        <authorList>
            <person name="Mo P."/>
        </authorList>
    </citation>
    <scope>NUCLEOTIDE SEQUENCE</scope>
    <source>
        <strain evidence="2">HUAS MG31</strain>
    </source>
</reference>
<dbReference type="RefSeq" id="WP_354643767.1">
    <property type="nucleotide sequence ID" value="NZ_CP159872.1"/>
</dbReference>
<sequence length="126" mass="13142">MARDDSTSADSPCHTLWYVPVRRTGTAAVLRFFRRGDGRRCAVGFGSAEVLTALLGPAQASVTLTEPALRGLAEPLGVRLLVFDPALVAPQAAPAVPAAPPGSRGAVPRSRPAPPVRPVAVLRRPC</sequence>
<accession>A0AAU8K2B2</accession>
<evidence type="ECO:0000313" key="2">
    <source>
        <dbReference type="EMBL" id="XCM82832.1"/>
    </source>
</evidence>
<name>A0AAU8K2B2_9ACTN</name>
<protein>
    <submittedName>
        <fullName evidence="2">SAV_915 family protein</fullName>
    </submittedName>
</protein>
<proteinExistence type="predicted"/>
<dbReference type="InterPro" id="IPR049975">
    <property type="entry name" value="SAV_915-like_dom"/>
</dbReference>
<dbReference type="EMBL" id="CP159872">
    <property type="protein sequence ID" value="XCM82832.1"/>
    <property type="molecule type" value="Genomic_DNA"/>
</dbReference>